<evidence type="ECO:0000313" key="3">
    <source>
        <dbReference type="EMBL" id="MBW8190578.1"/>
    </source>
</evidence>
<dbReference type="Gene3D" id="3.40.50.2000">
    <property type="entry name" value="Glycogen Phosphorylase B"/>
    <property type="match status" value="2"/>
</dbReference>
<dbReference type="InterPro" id="IPR050194">
    <property type="entry name" value="Glycosyltransferase_grp1"/>
</dbReference>
<dbReference type="EMBL" id="JAHZSS010000005">
    <property type="protein sequence ID" value="MBW8190578.1"/>
    <property type="molecule type" value="Genomic_DNA"/>
</dbReference>
<dbReference type="InterPro" id="IPR028098">
    <property type="entry name" value="Glyco_trans_4-like_N"/>
</dbReference>
<accession>A0ABS7EE24</accession>
<organism evidence="3 4">
    <name type="scientific">Neiella holothuriorum</name>
    <dbReference type="NCBI Taxonomy" id="2870530"/>
    <lineage>
        <taxon>Bacteria</taxon>
        <taxon>Pseudomonadati</taxon>
        <taxon>Pseudomonadota</taxon>
        <taxon>Gammaproteobacteria</taxon>
        <taxon>Alteromonadales</taxon>
        <taxon>Echinimonadaceae</taxon>
        <taxon>Neiella</taxon>
    </lineage>
</organism>
<dbReference type="Proteomes" id="UP001166251">
    <property type="component" value="Unassembled WGS sequence"/>
</dbReference>
<comment type="caution">
    <text evidence="3">The sequence shown here is derived from an EMBL/GenBank/DDBJ whole genome shotgun (WGS) entry which is preliminary data.</text>
</comment>
<sequence length="385" mass="43669">MKVALIHEWLVVNAGSEKVVQEILKVFPAADVFTVVDFLPEKDRGWLSNINVTTSFIQRFPKAQKHYRKYLPFFPVAVEQFDLSSYDLVISSSHAVAKGVITGPDQLHVCYCHSPARYAWDLQSQYLRESGLDKGFMSMVTRYILHRFRIWDIRSSFGVDKFLANSSFIQKRIMKCYRREAKVIYPPVDITNFSLCKEKSEYFLTASRMVPYKKIDLIVEAFKKRPEQQLKVIGTGPDFDKISALAQGAENIELLGYQDDESLITHMQQAKGFVFAAEEDFGILPVEAQACGTPVIALAKGGTLETVMHGKTGIHFKNQSVDDLVSALDQFDSYRGSFDAAFIRNHAESFSAERFRDQIKRMIDESYVAYHKPVIASVVNKVTAA</sequence>
<dbReference type="SUPFAM" id="SSF53756">
    <property type="entry name" value="UDP-Glycosyltransferase/glycogen phosphorylase"/>
    <property type="match status" value="1"/>
</dbReference>
<evidence type="ECO:0000259" key="1">
    <source>
        <dbReference type="Pfam" id="PF00534"/>
    </source>
</evidence>
<keyword evidence="4" id="KW-1185">Reference proteome</keyword>
<dbReference type="PANTHER" id="PTHR45947:SF3">
    <property type="entry name" value="SULFOQUINOVOSYL TRANSFERASE SQD2"/>
    <property type="match status" value="1"/>
</dbReference>
<evidence type="ECO:0000313" key="4">
    <source>
        <dbReference type="Proteomes" id="UP001166251"/>
    </source>
</evidence>
<dbReference type="Pfam" id="PF13439">
    <property type="entry name" value="Glyco_transf_4"/>
    <property type="match status" value="1"/>
</dbReference>
<dbReference type="Pfam" id="PF00534">
    <property type="entry name" value="Glycos_transf_1"/>
    <property type="match status" value="1"/>
</dbReference>
<dbReference type="PANTHER" id="PTHR45947">
    <property type="entry name" value="SULFOQUINOVOSYL TRANSFERASE SQD2"/>
    <property type="match status" value="1"/>
</dbReference>
<reference evidence="3" key="1">
    <citation type="submission" date="2021-07" db="EMBL/GenBank/DDBJ databases">
        <title>Neiella marina sp. nov., isolated from the intestinal content of sea cucumber Apostichopus japonicus.</title>
        <authorList>
            <person name="Bai X."/>
        </authorList>
    </citation>
    <scope>NUCLEOTIDE SEQUENCE</scope>
    <source>
        <strain evidence="3">126</strain>
    </source>
</reference>
<gene>
    <name evidence="3" type="ORF">K0504_05970</name>
</gene>
<dbReference type="InterPro" id="IPR001296">
    <property type="entry name" value="Glyco_trans_1"/>
</dbReference>
<dbReference type="CDD" id="cd03804">
    <property type="entry name" value="GT4_WbaZ-like"/>
    <property type="match status" value="1"/>
</dbReference>
<dbReference type="RefSeq" id="WP_220103267.1">
    <property type="nucleotide sequence ID" value="NZ_JAHZSS010000005.1"/>
</dbReference>
<proteinExistence type="predicted"/>
<feature type="domain" description="Glycosyltransferase subfamily 4-like N-terminal" evidence="2">
    <location>
        <begin position="15"/>
        <end position="190"/>
    </location>
</feature>
<feature type="domain" description="Glycosyl transferase family 1" evidence="1">
    <location>
        <begin position="196"/>
        <end position="331"/>
    </location>
</feature>
<name>A0ABS7EE24_9GAMM</name>
<protein>
    <submittedName>
        <fullName evidence="3">Glycosyltransferase family 4 protein</fullName>
    </submittedName>
</protein>
<evidence type="ECO:0000259" key="2">
    <source>
        <dbReference type="Pfam" id="PF13439"/>
    </source>
</evidence>